<feature type="domain" description="Peptidase C14 caspase" evidence="2">
    <location>
        <begin position="89"/>
        <end position="332"/>
    </location>
</feature>
<dbReference type="PANTHER" id="PTHR48104">
    <property type="entry name" value="METACASPASE-4"/>
    <property type="match status" value="1"/>
</dbReference>
<evidence type="ECO:0000256" key="1">
    <source>
        <dbReference type="ARBA" id="ARBA00009005"/>
    </source>
</evidence>
<evidence type="ECO:0000313" key="4">
    <source>
        <dbReference type="Proteomes" id="UP000620124"/>
    </source>
</evidence>
<dbReference type="GO" id="GO:0006508">
    <property type="term" value="P:proteolysis"/>
    <property type="evidence" value="ECO:0007669"/>
    <property type="project" value="InterPro"/>
</dbReference>
<evidence type="ECO:0000259" key="2">
    <source>
        <dbReference type="Pfam" id="PF00656"/>
    </source>
</evidence>
<dbReference type="Pfam" id="PF00656">
    <property type="entry name" value="Peptidase_C14"/>
    <property type="match status" value="1"/>
</dbReference>
<gene>
    <name evidence="3" type="ORF">MVEN_02014200</name>
</gene>
<dbReference type="Gene3D" id="3.40.50.1460">
    <property type="match status" value="1"/>
</dbReference>
<dbReference type="AlphaFoldDB" id="A0A8H6XCE8"/>
<protein>
    <recommendedName>
        <fullName evidence="2">Peptidase C14 caspase domain-containing protein</fullName>
    </recommendedName>
</protein>
<dbReference type="Proteomes" id="UP000620124">
    <property type="component" value="Unassembled WGS sequence"/>
</dbReference>
<reference evidence="3" key="1">
    <citation type="submission" date="2020-05" db="EMBL/GenBank/DDBJ databases">
        <title>Mycena genomes resolve the evolution of fungal bioluminescence.</title>
        <authorList>
            <person name="Tsai I.J."/>
        </authorList>
    </citation>
    <scope>NUCLEOTIDE SEQUENCE</scope>
    <source>
        <strain evidence="3">CCC161011</strain>
    </source>
</reference>
<dbReference type="GO" id="GO:0004197">
    <property type="term" value="F:cysteine-type endopeptidase activity"/>
    <property type="evidence" value="ECO:0007669"/>
    <property type="project" value="InterPro"/>
</dbReference>
<dbReference type="PANTHER" id="PTHR48104:SF30">
    <property type="entry name" value="METACASPASE-1"/>
    <property type="match status" value="1"/>
</dbReference>
<sequence>MQGQDHVVLENQDQAGGNWAIQRCFHKIKSCQSHVVSQKGFSRMEPKERVEATGSNIVHIQEPSHDIRFVSDKVHLEIFGESRCPVFMLIIGIDEYRSPNIRNLKGCANDAQNINTYLTHRFHVPEAQIACLINEQATRAAILEKFQTHLIHNPSIEKNDTIIIYYAGHGSRATAPASWPSGPDGKIETLVPHDEREDIELGNVVHGIPDRTIHALLGTLASVKGNNITVILDCCYSASCTRGYARSMFPCTRCVETPQTMVIPEELDQRLLGPRSSHIDFLSAPSCKEFDSHVLMAACRAREQAYETLSAAGQPCGYFTDSLIGQLRGLGSNRITYSGLLDLLPALPNQNPQFEGMNKSRYMFEVESPTHALKISAKEDGSIEIGVGSFHGVVIGTQFVIEMDEPDGQKLDYTLVARSVSLNSCILLPVMPLKDRAFLHGGRVVVATGKNHVTVMKVYVHCTENPSLTTQDVSVHGRRRYIVPVDCIDNADLAIRRASEEGFSFTRLDEKLSRYAIPDVHLKVPIAHLPRVLDAVAHFNHFLGKHSRPDLFASKVKLEMYDLSGGYGADNLVDDNEVQLPRGRQSKYGIVVCNYSQFDLFPYLFRFDPASYAIEALYLPQPTNMPPLPAKSGPKPTRITVGYDTGGYAFQETAFLKLFVSTQYLDFGRIRQPAAVDVVRDAHGEQCLAVDTEMCGALDVAVTQWTRDLR</sequence>
<proteinExistence type="inferred from homology"/>
<dbReference type="OrthoDB" id="3223806at2759"/>
<name>A0A8H6XCE8_9AGAR</name>
<keyword evidence="4" id="KW-1185">Reference proteome</keyword>
<dbReference type="InterPro" id="IPR050452">
    <property type="entry name" value="Metacaspase"/>
</dbReference>
<dbReference type="EMBL" id="JACAZI010000021">
    <property type="protein sequence ID" value="KAF7337910.1"/>
    <property type="molecule type" value="Genomic_DNA"/>
</dbReference>
<comment type="caution">
    <text evidence="3">The sequence shown here is derived from an EMBL/GenBank/DDBJ whole genome shotgun (WGS) entry which is preliminary data.</text>
</comment>
<organism evidence="3 4">
    <name type="scientific">Mycena venus</name>
    <dbReference type="NCBI Taxonomy" id="2733690"/>
    <lineage>
        <taxon>Eukaryota</taxon>
        <taxon>Fungi</taxon>
        <taxon>Dikarya</taxon>
        <taxon>Basidiomycota</taxon>
        <taxon>Agaricomycotina</taxon>
        <taxon>Agaricomycetes</taxon>
        <taxon>Agaricomycetidae</taxon>
        <taxon>Agaricales</taxon>
        <taxon>Marasmiineae</taxon>
        <taxon>Mycenaceae</taxon>
        <taxon>Mycena</taxon>
    </lineage>
</organism>
<accession>A0A8H6XCE8</accession>
<dbReference type="InterPro" id="IPR011600">
    <property type="entry name" value="Pept_C14_caspase"/>
</dbReference>
<dbReference type="GO" id="GO:0005737">
    <property type="term" value="C:cytoplasm"/>
    <property type="evidence" value="ECO:0007669"/>
    <property type="project" value="TreeGrafter"/>
</dbReference>
<evidence type="ECO:0000313" key="3">
    <source>
        <dbReference type="EMBL" id="KAF7337910.1"/>
    </source>
</evidence>
<comment type="similarity">
    <text evidence="1">Belongs to the peptidase C14B family.</text>
</comment>